<gene>
    <name evidence="1" type="ORF">Nepgr_009432</name>
</gene>
<sequence length="95" mass="10572">MARIQSDGPPAVLRLINPSDVVVLFPPPPPTSLLPPCRNQPSCFFVHKERKTDRFSPFKQERGFEEGLFGEPSDENIRAESVYLSSASLCLARVS</sequence>
<dbReference type="AlphaFoldDB" id="A0AAD3SBD4"/>
<name>A0AAD3SBD4_NEPGR</name>
<evidence type="ECO:0000313" key="1">
    <source>
        <dbReference type="EMBL" id="GMH07592.1"/>
    </source>
</evidence>
<dbReference type="EMBL" id="BSYO01000007">
    <property type="protein sequence ID" value="GMH07592.1"/>
    <property type="molecule type" value="Genomic_DNA"/>
</dbReference>
<keyword evidence="2" id="KW-1185">Reference proteome</keyword>
<evidence type="ECO:0000313" key="2">
    <source>
        <dbReference type="Proteomes" id="UP001279734"/>
    </source>
</evidence>
<proteinExistence type="predicted"/>
<reference evidence="1" key="1">
    <citation type="submission" date="2023-05" db="EMBL/GenBank/DDBJ databases">
        <title>Nepenthes gracilis genome sequencing.</title>
        <authorList>
            <person name="Fukushima K."/>
        </authorList>
    </citation>
    <scope>NUCLEOTIDE SEQUENCE</scope>
    <source>
        <strain evidence="1">SING2019-196</strain>
    </source>
</reference>
<accession>A0AAD3SBD4</accession>
<organism evidence="1 2">
    <name type="scientific">Nepenthes gracilis</name>
    <name type="common">Slender pitcher plant</name>
    <dbReference type="NCBI Taxonomy" id="150966"/>
    <lineage>
        <taxon>Eukaryota</taxon>
        <taxon>Viridiplantae</taxon>
        <taxon>Streptophyta</taxon>
        <taxon>Embryophyta</taxon>
        <taxon>Tracheophyta</taxon>
        <taxon>Spermatophyta</taxon>
        <taxon>Magnoliopsida</taxon>
        <taxon>eudicotyledons</taxon>
        <taxon>Gunneridae</taxon>
        <taxon>Pentapetalae</taxon>
        <taxon>Caryophyllales</taxon>
        <taxon>Nepenthaceae</taxon>
        <taxon>Nepenthes</taxon>
    </lineage>
</organism>
<dbReference type="Proteomes" id="UP001279734">
    <property type="component" value="Unassembled WGS sequence"/>
</dbReference>
<comment type="caution">
    <text evidence="1">The sequence shown here is derived from an EMBL/GenBank/DDBJ whole genome shotgun (WGS) entry which is preliminary data.</text>
</comment>
<protein>
    <submittedName>
        <fullName evidence="1">Uncharacterized protein</fullName>
    </submittedName>
</protein>